<accession>A0ABY5W811</accession>
<evidence type="ECO:0000313" key="7">
    <source>
        <dbReference type="Proteomes" id="UP001059617"/>
    </source>
</evidence>
<keyword evidence="3" id="KW-0408">Iron</keyword>
<dbReference type="InterPro" id="IPR036922">
    <property type="entry name" value="Rieske_2Fe-2S_sf"/>
</dbReference>
<evidence type="ECO:0000313" key="6">
    <source>
        <dbReference type="EMBL" id="UWP85490.1"/>
    </source>
</evidence>
<dbReference type="InterPro" id="IPR001279">
    <property type="entry name" value="Metallo-B-lactamas"/>
</dbReference>
<evidence type="ECO:0000256" key="2">
    <source>
        <dbReference type="ARBA" id="ARBA00022723"/>
    </source>
</evidence>
<dbReference type="InterPro" id="IPR050114">
    <property type="entry name" value="UPF0173_UPF0282_UlaG_hydrolase"/>
</dbReference>
<dbReference type="PROSITE" id="PS51296">
    <property type="entry name" value="RIESKE"/>
    <property type="match status" value="1"/>
</dbReference>
<evidence type="ECO:0000256" key="4">
    <source>
        <dbReference type="ARBA" id="ARBA00023014"/>
    </source>
</evidence>
<evidence type="ECO:0000259" key="5">
    <source>
        <dbReference type="PROSITE" id="PS51296"/>
    </source>
</evidence>
<reference evidence="6" key="2">
    <citation type="submission" date="2022-09" db="EMBL/GenBank/DDBJ databases">
        <title>Biosynthetic gene clusters of Dactylosporangioum fulvum.</title>
        <authorList>
            <person name="Caradec T."/>
        </authorList>
    </citation>
    <scope>NUCLEOTIDE SEQUENCE</scope>
    <source>
        <strain evidence="6">NRRL B-16292</strain>
    </source>
</reference>
<reference evidence="6" key="1">
    <citation type="submission" date="2021-04" db="EMBL/GenBank/DDBJ databases">
        <authorList>
            <person name="Hartkoorn R.C."/>
            <person name="Beaudoing E."/>
            <person name="Hot D."/>
        </authorList>
    </citation>
    <scope>NUCLEOTIDE SEQUENCE</scope>
    <source>
        <strain evidence="6">NRRL B-16292</strain>
    </source>
</reference>
<dbReference type="PANTHER" id="PTHR43546:SF8">
    <property type="entry name" value="METALLO-BETA-LACTAMASE DOMAIN-CONTAINING PROTEIN"/>
    <property type="match status" value="1"/>
</dbReference>
<dbReference type="Gene3D" id="3.60.15.10">
    <property type="entry name" value="Ribonuclease Z/Hydroxyacylglutathione hydrolase-like"/>
    <property type="match status" value="1"/>
</dbReference>
<dbReference type="InterPro" id="IPR036866">
    <property type="entry name" value="RibonucZ/Hydroxyglut_hydro"/>
</dbReference>
<dbReference type="Gene3D" id="2.102.10.10">
    <property type="entry name" value="Rieske [2Fe-2S] iron-sulphur domain"/>
    <property type="match status" value="1"/>
</dbReference>
<dbReference type="InterPro" id="IPR017941">
    <property type="entry name" value="Rieske_2Fe-2S"/>
</dbReference>
<dbReference type="Proteomes" id="UP001059617">
    <property type="component" value="Chromosome"/>
</dbReference>
<dbReference type="EMBL" id="CP073720">
    <property type="protein sequence ID" value="UWP85490.1"/>
    <property type="molecule type" value="Genomic_DNA"/>
</dbReference>
<dbReference type="Pfam" id="PF12706">
    <property type="entry name" value="Lactamase_B_2"/>
    <property type="match status" value="1"/>
</dbReference>
<feature type="domain" description="Rieske" evidence="5">
    <location>
        <begin position="455"/>
        <end position="527"/>
    </location>
</feature>
<keyword evidence="1" id="KW-0001">2Fe-2S</keyword>
<dbReference type="SUPFAM" id="SSF56281">
    <property type="entry name" value="Metallo-hydrolase/oxidoreductase"/>
    <property type="match status" value="1"/>
</dbReference>
<dbReference type="SUPFAM" id="SSF50022">
    <property type="entry name" value="ISP domain"/>
    <property type="match status" value="1"/>
</dbReference>
<name>A0ABY5W811_9ACTN</name>
<proteinExistence type="predicted"/>
<evidence type="ECO:0000256" key="3">
    <source>
        <dbReference type="ARBA" id="ARBA00023004"/>
    </source>
</evidence>
<keyword evidence="7" id="KW-1185">Reference proteome</keyword>
<gene>
    <name evidence="6" type="ORF">Dfulv_15115</name>
</gene>
<protein>
    <submittedName>
        <fullName evidence="6">MBL fold metallo-hydrolase</fullName>
    </submittedName>
</protein>
<evidence type="ECO:0000256" key="1">
    <source>
        <dbReference type="ARBA" id="ARBA00022714"/>
    </source>
</evidence>
<keyword evidence="2" id="KW-0479">Metal-binding</keyword>
<sequence>MPAVTFLGHAGLRIEAQRFRLLADPWFARSGAFLGAWHQFPRNDHLDLDELLDADWVAVSHEHLDHMDLSVLTRLPSHTRVLIPRYPSTAFRDRLRGAGVARIIELEPWQRFALDAHGSWITAIPEQSPMCHDSALLVVADGYAVLNCNDARLTAAQARRAKHLAGGRLDVMTVQTSGASWHPICYSYPPEVRARLEAEKRVGKFRSVLRLIRATGPELAVPFAGPACFLDPDLRHFNDSMRAPGIFPDSEQATAWLSENLPSQRWACFRPGDRLDLATGAVLADPVSAQFSYTDGLDAYLDRYAADRAADLDLVRAAAPEPGPEFADVFTAHFSRLGTLSPYFLTRIGMTARFEVTGPNGGNWDVRLDANGARVDLAARATAPEYTFTVEGRWLAAVLTGSIAWEDLLLSLRLTAHRDPDRYNDYLIGLLKHANEPALRAVEAYETGRDRDERITISAGGAEYEIGRYCPHAGEDLSVGAVVVDGQTLQCLAHNFAFNLDTGECVNARCEPLSTRQLRDPAPVLTAPSGAPVLDDIERGL</sequence>
<dbReference type="RefSeq" id="WP_259863612.1">
    <property type="nucleotide sequence ID" value="NZ_BAAAST010000014.1"/>
</dbReference>
<organism evidence="6 7">
    <name type="scientific">Dactylosporangium fulvum</name>
    <dbReference type="NCBI Taxonomy" id="53359"/>
    <lineage>
        <taxon>Bacteria</taxon>
        <taxon>Bacillati</taxon>
        <taxon>Actinomycetota</taxon>
        <taxon>Actinomycetes</taxon>
        <taxon>Micromonosporales</taxon>
        <taxon>Micromonosporaceae</taxon>
        <taxon>Dactylosporangium</taxon>
    </lineage>
</organism>
<dbReference type="Pfam" id="PF00355">
    <property type="entry name" value="Rieske"/>
    <property type="match status" value="1"/>
</dbReference>
<keyword evidence="4" id="KW-0411">Iron-sulfur</keyword>
<dbReference type="PANTHER" id="PTHR43546">
    <property type="entry name" value="UPF0173 METAL-DEPENDENT HYDROLASE MJ1163-RELATED"/>
    <property type="match status" value="1"/>
</dbReference>